<feature type="compositionally biased region" description="Polar residues" evidence="1">
    <location>
        <begin position="37"/>
        <end position="57"/>
    </location>
</feature>
<evidence type="ECO:0000313" key="2">
    <source>
        <dbReference type="EMBL" id="KAF2755183.1"/>
    </source>
</evidence>
<feature type="compositionally biased region" description="Basic and acidic residues" evidence="1">
    <location>
        <begin position="411"/>
        <end position="434"/>
    </location>
</feature>
<dbReference type="EMBL" id="ML996578">
    <property type="protein sequence ID" value="KAF2755183.1"/>
    <property type="molecule type" value="Genomic_DNA"/>
</dbReference>
<accession>A0A6A6VY53</accession>
<feature type="region of interest" description="Disordered" evidence="1">
    <location>
        <begin position="286"/>
        <end position="434"/>
    </location>
</feature>
<organism evidence="2 3">
    <name type="scientific">Pseudovirgaria hyperparasitica</name>
    <dbReference type="NCBI Taxonomy" id="470096"/>
    <lineage>
        <taxon>Eukaryota</taxon>
        <taxon>Fungi</taxon>
        <taxon>Dikarya</taxon>
        <taxon>Ascomycota</taxon>
        <taxon>Pezizomycotina</taxon>
        <taxon>Dothideomycetes</taxon>
        <taxon>Dothideomycetes incertae sedis</taxon>
        <taxon>Acrospermales</taxon>
        <taxon>Acrospermaceae</taxon>
        <taxon>Pseudovirgaria</taxon>
    </lineage>
</organism>
<proteinExistence type="predicted"/>
<reference evidence="2" key="1">
    <citation type="journal article" date="2020" name="Stud. Mycol.">
        <title>101 Dothideomycetes genomes: a test case for predicting lifestyles and emergence of pathogens.</title>
        <authorList>
            <person name="Haridas S."/>
            <person name="Albert R."/>
            <person name="Binder M."/>
            <person name="Bloem J."/>
            <person name="Labutti K."/>
            <person name="Salamov A."/>
            <person name="Andreopoulos B."/>
            <person name="Baker S."/>
            <person name="Barry K."/>
            <person name="Bills G."/>
            <person name="Bluhm B."/>
            <person name="Cannon C."/>
            <person name="Castanera R."/>
            <person name="Culley D."/>
            <person name="Daum C."/>
            <person name="Ezra D."/>
            <person name="Gonzalez J."/>
            <person name="Henrissat B."/>
            <person name="Kuo A."/>
            <person name="Liang C."/>
            <person name="Lipzen A."/>
            <person name="Lutzoni F."/>
            <person name="Magnuson J."/>
            <person name="Mondo S."/>
            <person name="Nolan M."/>
            <person name="Ohm R."/>
            <person name="Pangilinan J."/>
            <person name="Park H.-J."/>
            <person name="Ramirez L."/>
            <person name="Alfaro M."/>
            <person name="Sun H."/>
            <person name="Tritt A."/>
            <person name="Yoshinaga Y."/>
            <person name="Zwiers L.-H."/>
            <person name="Turgeon B."/>
            <person name="Goodwin S."/>
            <person name="Spatafora J."/>
            <person name="Crous P."/>
            <person name="Grigoriev I."/>
        </authorList>
    </citation>
    <scope>NUCLEOTIDE SEQUENCE</scope>
    <source>
        <strain evidence="2">CBS 121739</strain>
    </source>
</reference>
<feature type="region of interest" description="Disordered" evidence="1">
    <location>
        <begin position="1"/>
        <end position="113"/>
    </location>
</feature>
<dbReference type="RefSeq" id="XP_033597634.1">
    <property type="nucleotide sequence ID" value="XM_033747429.1"/>
</dbReference>
<gene>
    <name evidence="2" type="ORF">EJ05DRAFT_503488</name>
</gene>
<dbReference type="AlphaFoldDB" id="A0A6A6VY53"/>
<feature type="compositionally biased region" description="Low complexity" evidence="1">
    <location>
        <begin position="1"/>
        <end position="29"/>
    </location>
</feature>
<feature type="region of interest" description="Disordered" evidence="1">
    <location>
        <begin position="234"/>
        <end position="259"/>
    </location>
</feature>
<dbReference type="Proteomes" id="UP000799437">
    <property type="component" value="Unassembled WGS sequence"/>
</dbReference>
<dbReference type="GeneID" id="54488483"/>
<feature type="region of interest" description="Disordered" evidence="1">
    <location>
        <begin position="167"/>
        <end position="214"/>
    </location>
</feature>
<feature type="compositionally biased region" description="Low complexity" evidence="1">
    <location>
        <begin position="292"/>
        <end position="303"/>
    </location>
</feature>
<keyword evidence="3" id="KW-1185">Reference proteome</keyword>
<sequence>MSTAVAAPPSTAAHTSSSSTTETSRSYSTIAPLHPATTPSKPSQTSAHNSPHSSDGASQRGMEPRRSPNSLRAPPAKISVKKEPTSPEIPTGRHRPRRLELANNGPIGQTTLTARGPMTAKESAGLAIQDVGLACLSPGFHTQDPSMREQLQRSIDVRENQRKIIEARQKNAGKTPADPAEGSRQDYNSFRSAAKTPGTSRRKGPPPGLSINAPSHQQFANERVIQSAPLHQTFTGLRPQPGQPMPRQVANAPSSLSHTSHIHHVPATQTSNRLPPISDVFAAEGIGRHSNHSPGHSSNSNNQPPLPSPGFPPSQQQSQQPPPTSRPREYKSAEEAVASLSGGREDLMPKIVHYGGHQPPTPPSPMPQHGSANYHPGAVPSSELHRTSSARRRGRDEYERDAGSPPLGRQAEPRRSGPFGEGRDSPETQRKKKEEFIQLCARAWDLMHS</sequence>
<evidence type="ECO:0000313" key="3">
    <source>
        <dbReference type="Proteomes" id="UP000799437"/>
    </source>
</evidence>
<evidence type="ECO:0000256" key="1">
    <source>
        <dbReference type="SAM" id="MobiDB-lite"/>
    </source>
</evidence>
<dbReference type="OrthoDB" id="4463286at2759"/>
<protein>
    <submittedName>
        <fullName evidence="2">Uncharacterized protein</fullName>
    </submittedName>
</protein>
<name>A0A6A6VY53_9PEZI</name>